<reference evidence="3 4" key="1">
    <citation type="submission" date="2020-05" db="EMBL/GenBank/DDBJ databases">
        <title>Genomic Encyclopedia of Type Strains, Phase III (KMG-III): the genomes of soil and plant-associated and newly described type strains.</title>
        <authorList>
            <person name="Whitman W."/>
        </authorList>
    </citation>
    <scope>NUCLEOTIDE SEQUENCE [LARGE SCALE GENOMIC DNA]</scope>
    <source>
        <strain evidence="3 4">KCTC 19046</strain>
    </source>
</reference>
<keyword evidence="4" id="KW-1185">Reference proteome</keyword>
<evidence type="ECO:0000259" key="1">
    <source>
        <dbReference type="Pfam" id="PF07944"/>
    </source>
</evidence>
<evidence type="ECO:0000313" key="3">
    <source>
        <dbReference type="EMBL" id="NOV95593.1"/>
    </source>
</evidence>
<gene>
    <name evidence="3" type="ORF">HDG69_000146</name>
</gene>
<feature type="domain" description="Non-reducing end beta-L-arabinofuranosidase-like GH127 middle" evidence="2">
    <location>
        <begin position="440"/>
        <end position="510"/>
    </location>
</feature>
<dbReference type="Pfam" id="PF07944">
    <property type="entry name" value="Beta-AFase-like_GH127_cat"/>
    <property type="match status" value="1"/>
</dbReference>
<dbReference type="PANTHER" id="PTHR31151">
    <property type="entry name" value="PROLINE-TRNA LIGASE (DUF1680)"/>
    <property type="match status" value="1"/>
</dbReference>
<sequence length="800" mass="86422">MTAVLRTPELADVRLDDPRLVAATDRGRGYLLSLSAERFLHEFYRVAGLEPTTPEGYGGWERSDAVNFRGHTLGHYLSALAASWASCTDETSAAALRAEVRAGVVGLERCQEAYAAEHPRSAGYVSAFRESVLDQVQGTGDSDENVLVPWYDLHKVLAGLLDVHAYLGGRLGTRALGVAVRFGRAVHRRVAALASTEVLLRTEYGGMNEALYRLLAVTGDPRFREAAEAFDEVELFRELAAGRDVLPGRHANTTIPKLLGALARYRVLTERPETQVGLTAEQRADLGTYRRAAEQFFDIVLRDHTYVTGANSQAEHFHAPGTLSERAARQGVRGNAETAETCNTYNMRRLARGLYELSGDYRYADYDELALRSHVLASQHPERGTTTYFNAMAPGYHKVVHTPDTEFWCCTGTGMESFASLGRTLYAVHDGAPVVTVDGFHASALTHDGLRIVQEGDVPASDTVTLRGEAVDPAAPPEPVTLRLRLPGWAGEPSLEVDGRPVAIERDGGHAVVPGFTEGSILRYRLPARVTAHPTPDDPGFVAFRHGPEALSAGLGPADTDAGEPTGILVRISDHDPAAQGVVTTPAGTPVDEFLATDPWERLPDADDGSARFALRGTLDADHLEWAPHRLRWDERYAIYVHVEEAGSPQALARAERAEAEQARAAATVDELTTFDGNNFENAKNVRTERSDVRTHAGRTGRGAAQGGWFSVDLAVEPAGTDLVVTHHRDDAGRRAEVSVTGAGQDLVTVLEVAGDGADVDGFVERIVPLPAGEGTVTVRFAAPDGPLPVVYGVRTVRRG</sequence>
<accession>A0ABX2A1W9</accession>
<dbReference type="EMBL" id="JABEZU010000001">
    <property type="protein sequence ID" value="NOV95593.1"/>
    <property type="molecule type" value="Genomic_DNA"/>
</dbReference>
<dbReference type="Proteomes" id="UP000757540">
    <property type="component" value="Unassembled WGS sequence"/>
</dbReference>
<feature type="domain" description="Non-reducing end beta-L-arabinofuranosidase-like GH127 catalytic" evidence="1">
    <location>
        <begin position="12"/>
        <end position="422"/>
    </location>
</feature>
<dbReference type="PANTHER" id="PTHR31151:SF0">
    <property type="entry name" value="PROLINE-TRNA LIGASE (DUF1680)"/>
    <property type="match status" value="1"/>
</dbReference>
<protein>
    <recommendedName>
        <fullName evidence="5">Glycosyl hydrolase</fullName>
    </recommendedName>
</protein>
<dbReference type="InterPro" id="IPR049046">
    <property type="entry name" value="Beta-AFase-like_GH127_middle"/>
</dbReference>
<organism evidence="3 4">
    <name type="scientific">Isoptericola halotolerans</name>
    <dbReference type="NCBI Taxonomy" id="300560"/>
    <lineage>
        <taxon>Bacteria</taxon>
        <taxon>Bacillati</taxon>
        <taxon>Actinomycetota</taxon>
        <taxon>Actinomycetes</taxon>
        <taxon>Micrococcales</taxon>
        <taxon>Promicromonosporaceae</taxon>
        <taxon>Isoptericola</taxon>
    </lineage>
</organism>
<evidence type="ECO:0000259" key="2">
    <source>
        <dbReference type="Pfam" id="PF20736"/>
    </source>
</evidence>
<comment type="caution">
    <text evidence="3">The sequence shown here is derived from an EMBL/GenBank/DDBJ whole genome shotgun (WGS) entry which is preliminary data.</text>
</comment>
<dbReference type="RefSeq" id="WP_171781875.1">
    <property type="nucleotide sequence ID" value="NZ_BAAAML010000002.1"/>
</dbReference>
<evidence type="ECO:0008006" key="5">
    <source>
        <dbReference type="Google" id="ProtNLM"/>
    </source>
</evidence>
<proteinExistence type="predicted"/>
<evidence type="ECO:0000313" key="4">
    <source>
        <dbReference type="Proteomes" id="UP000757540"/>
    </source>
</evidence>
<dbReference type="Pfam" id="PF20736">
    <property type="entry name" value="Glyco_hydro127M"/>
    <property type="match status" value="1"/>
</dbReference>
<dbReference type="InterPro" id="IPR012878">
    <property type="entry name" value="Beta-AFase-like_GH127_cat"/>
</dbReference>
<name>A0ABX2A1W9_9MICO</name>